<protein>
    <submittedName>
        <fullName evidence="1">Uncharacterized protein</fullName>
    </submittedName>
</protein>
<dbReference type="EMBL" id="JASBWU010000007">
    <property type="protein sequence ID" value="KAJ9120114.1"/>
    <property type="molecule type" value="Genomic_DNA"/>
</dbReference>
<gene>
    <name evidence="1" type="ORF">QFC22_003012</name>
</gene>
<comment type="caution">
    <text evidence="1">The sequence shown here is derived from an EMBL/GenBank/DDBJ whole genome shotgun (WGS) entry which is preliminary data.</text>
</comment>
<proteinExistence type="predicted"/>
<reference evidence="1" key="1">
    <citation type="submission" date="2023-04" db="EMBL/GenBank/DDBJ databases">
        <title>Draft Genome sequencing of Naganishia species isolated from polar environments using Oxford Nanopore Technology.</title>
        <authorList>
            <person name="Leo P."/>
            <person name="Venkateswaran K."/>
        </authorList>
    </citation>
    <scope>NUCLEOTIDE SEQUENCE</scope>
    <source>
        <strain evidence="1">MNA-CCFEE 5425</strain>
    </source>
</reference>
<accession>A0ACC2X7S9</accession>
<organism evidence="1 2">
    <name type="scientific">Naganishia vaughanmartiniae</name>
    <dbReference type="NCBI Taxonomy" id="1424756"/>
    <lineage>
        <taxon>Eukaryota</taxon>
        <taxon>Fungi</taxon>
        <taxon>Dikarya</taxon>
        <taxon>Basidiomycota</taxon>
        <taxon>Agaricomycotina</taxon>
        <taxon>Tremellomycetes</taxon>
        <taxon>Filobasidiales</taxon>
        <taxon>Filobasidiaceae</taxon>
        <taxon>Naganishia</taxon>
    </lineage>
</organism>
<evidence type="ECO:0000313" key="2">
    <source>
        <dbReference type="Proteomes" id="UP001243375"/>
    </source>
</evidence>
<sequence length="869" mass="96653">MYKQTNHGQAVLRNFSTGNTHRQTSTSDISTVSKVDETPQHHMESHTVLDLHRVKEAEQGLYEIVKRLRHAPNELAQDYPSTTALDDIWQVFSQLIQSNQEQAHVSFSSPSPIDLPLHQLRKLAPYAPFVANVIEEYMSTAQGERKDLFVKAARLSQWGLLSSILFGTPTIPAIPIASTDGSSSSAVPRRGDSLSQSPGQPSVQEIPQSRWPARSTKSRAPVQSKSKLAQMHEIESCRNVYLTLLLAIGTHSSAEGNTSSDGLAAARTFIEETVAALDTNIQALLARQKNNDKSRLLLQHATQERATVSVMELLARWIEAVPWVKGETTATAVSSGIAAVPRILYRESMREIAAKLRQRLGHDLADDNEINIILGFCLVQNSDNLASRLHRLMKQKNKDELLFLWQACSSILEAQSDNETRTSLVSLFLMTALANRSDSKFQSDELQAVLAGIYSLLPRPTPLPVYHSLLSLYAGINTLSSPDHQETGNTVVSSQASLQNLLATWSRMKAERVTPDIKAYTILMTGLGKKGDYQGLQRVWEELVNDAGCKALWQKEEGTAEAYPPVRILNHFISTLFNLPTVTGSSTLALSLFDYVCDPKSAYQPDMFSINIVLRHYARKKDLDAIIRLMDRLPSFRLTPDLVTYTTLIGGLLDAGRPDTAKGILDVMQKTGVQPNAYVYSLLIADLAKKGTPEAMKSAEALLQQMKAVGLKATAVTWTALASGYFRAHMVREGLSAIKRSQDKGVELTRVSYNMVLRSILYSDMDAVPAAEIEHFFRGKLGGSQRIPAISNRSTDASLLLLQNMIDNHIEPDLDTWQLVLDSLSRQEKWTQADSVIQLMYSRRFIVKEGSLLARVVQQIRNREKTRRR</sequence>
<evidence type="ECO:0000313" key="1">
    <source>
        <dbReference type="EMBL" id="KAJ9120114.1"/>
    </source>
</evidence>
<keyword evidence="2" id="KW-1185">Reference proteome</keyword>
<name>A0ACC2X7S9_9TREE</name>
<dbReference type="Proteomes" id="UP001243375">
    <property type="component" value="Unassembled WGS sequence"/>
</dbReference>